<feature type="compositionally biased region" description="Polar residues" evidence="1">
    <location>
        <begin position="1"/>
        <end position="11"/>
    </location>
</feature>
<reference evidence="2" key="2">
    <citation type="submission" date="2025-08" db="UniProtKB">
        <authorList>
            <consortium name="Ensembl"/>
        </authorList>
    </citation>
    <scope>IDENTIFICATION</scope>
</reference>
<feature type="compositionally biased region" description="Basic and acidic residues" evidence="1">
    <location>
        <begin position="54"/>
        <end position="67"/>
    </location>
</feature>
<name>A0A8C0P6M8_CANLF</name>
<dbReference type="AlphaFoldDB" id="A0A8C0P6M8"/>
<evidence type="ECO:0000313" key="3">
    <source>
        <dbReference type="Proteomes" id="UP000694429"/>
    </source>
</evidence>
<organism evidence="2 3">
    <name type="scientific">Canis lupus familiaris</name>
    <name type="common">Dog</name>
    <name type="synonym">Canis familiaris</name>
    <dbReference type="NCBI Taxonomy" id="9615"/>
    <lineage>
        <taxon>Eukaryota</taxon>
        <taxon>Metazoa</taxon>
        <taxon>Chordata</taxon>
        <taxon>Craniata</taxon>
        <taxon>Vertebrata</taxon>
        <taxon>Euteleostomi</taxon>
        <taxon>Mammalia</taxon>
        <taxon>Eutheria</taxon>
        <taxon>Laurasiatheria</taxon>
        <taxon>Carnivora</taxon>
        <taxon>Caniformia</taxon>
        <taxon>Canidae</taxon>
        <taxon>Canis</taxon>
    </lineage>
</organism>
<proteinExistence type="predicted"/>
<accession>A0A8C0P6M8</accession>
<evidence type="ECO:0000256" key="1">
    <source>
        <dbReference type="SAM" id="MobiDB-lite"/>
    </source>
</evidence>
<sequence length="82" mass="8455">TATGSVSSSSYRRMCGGRPGTAPAGGPAHQRQGLRRGGAPRPGRGHHAALGEVARGDASERGSREHPAVFPTGWCQRFFGAS</sequence>
<dbReference type="Proteomes" id="UP000694429">
    <property type="component" value="Chromosome 19"/>
</dbReference>
<feature type="compositionally biased region" description="Low complexity" evidence="1">
    <location>
        <begin position="20"/>
        <end position="42"/>
    </location>
</feature>
<feature type="region of interest" description="Disordered" evidence="1">
    <location>
        <begin position="1"/>
        <end position="68"/>
    </location>
</feature>
<protein>
    <submittedName>
        <fullName evidence="2">Uncharacterized protein</fullName>
    </submittedName>
</protein>
<dbReference type="Ensembl" id="ENSCAFT00030043147.1">
    <property type="protein sequence ID" value="ENSCAFP00030037657.1"/>
    <property type="gene ID" value="ENSCAFG00030023480.1"/>
</dbReference>
<reference evidence="2" key="1">
    <citation type="submission" date="2019-03" db="EMBL/GenBank/DDBJ databases">
        <authorList>
            <person name="Warren W.C."/>
            <person name="Johnson G.S."/>
        </authorList>
    </citation>
    <scope>NUCLEOTIDE SEQUENCE [LARGE SCALE GENOMIC DNA]</scope>
    <source>
        <strain evidence="2">Basenji</strain>
    </source>
</reference>
<evidence type="ECO:0000313" key="2">
    <source>
        <dbReference type="Ensembl" id="ENSCAFP00030037657.1"/>
    </source>
</evidence>